<reference evidence="1" key="1">
    <citation type="submission" date="2018-02" db="EMBL/GenBank/DDBJ databases">
        <authorList>
            <person name="Silar P."/>
        </authorList>
    </citation>
    <scope>NUCLEOTIDE SEQUENCE [LARGE SCALE GENOMIC DNA]</scope>
    <source>
        <strain evidence="1">T</strain>
    </source>
</reference>
<organism evidence="1 2">
    <name type="scientific">Podospora comata</name>
    <dbReference type="NCBI Taxonomy" id="48703"/>
    <lineage>
        <taxon>Eukaryota</taxon>
        <taxon>Fungi</taxon>
        <taxon>Dikarya</taxon>
        <taxon>Ascomycota</taxon>
        <taxon>Pezizomycotina</taxon>
        <taxon>Sordariomycetes</taxon>
        <taxon>Sordariomycetidae</taxon>
        <taxon>Sordariales</taxon>
        <taxon>Podosporaceae</taxon>
        <taxon>Podospora</taxon>
    </lineage>
</organism>
<keyword evidence="2" id="KW-1185">Reference proteome</keyword>
<dbReference type="EMBL" id="LR026967">
    <property type="protein sequence ID" value="VBB80162.1"/>
    <property type="molecule type" value="Genomic_DNA"/>
</dbReference>
<accession>A0ABY6SAB1</accession>
<name>A0ABY6SAB1_PODCO</name>
<evidence type="ECO:0000313" key="1">
    <source>
        <dbReference type="EMBL" id="VBB80162.1"/>
    </source>
</evidence>
<protein>
    <submittedName>
        <fullName evidence="1">Uncharacterized protein</fullName>
    </submittedName>
</protein>
<proteinExistence type="predicted"/>
<dbReference type="Proteomes" id="UP000280685">
    <property type="component" value="Chromosome 4"/>
</dbReference>
<gene>
    <name evidence="1" type="ORF">PODCO_407090</name>
</gene>
<sequence>MSPIRATAAIKKEDPEDKPARIYVHSVAVIGAPSIFQRPCKARSFQYTTSETCEQDNTMPFNVLCSIFPTSDHGELQRLLSLGRLCAMVEWRLTNNTASRYPTFKTSHRITRASAVANQNSYKLGFTRSLDWAQAIAARYVKIDEGQRRRLLSVHPLLREEKLMQSRPSSCHRRRRGDSLRITQPGADDIAEKRRCAEQLQQQTGDMSGLLEVMQLQICCVSGVENTSGCQYQRLRILSSSPPSSMFSDRSSSVCSGSC</sequence>
<evidence type="ECO:0000313" key="2">
    <source>
        <dbReference type="Proteomes" id="UP000280685"/>
    </source>
</evidence>